<dbReference type="Proteomes" id="UP000286114">
    <property type="component" value="Unassembled WGS sequence"/>
</dbReference>
<evidence type="ECO:0000313" key="12">
    <source>
        <dbReference type="EMBL" id="RHC71180.1"/>
    </source>
</evidence>
<dbReference type="Proteomes" id="UP000095614">
    <property type="component" value="Unassembled WGS sequence"/>
</dbReference>
<keyword evidence="5" id="KW-1278">Translocase</keyword>
<name>A0A174EQ47_BACUN</name>
<keyword evidence="5" id="KW-1003">Cell membrane</keyword>
<evidence type="ECO:0000313" key="17">
    <source>
        <dbReference type="Proteomes" id="UP000285283"/>
    </source>
</evidence>
<dbReference type="EMBL" id="QRVP01000001">
    <property type="protein sequence ID" value="RGS57564.1"/>
    <property type="molecule type" value="Genomic_DNA"/>
</dbReference>
<evidence type="ECO:0000313" key="16">
    <source>
        <dbReference type="Proteomes" id="UP000284514"/>
    </source>
</evidence>
<evidence type="ECO:0000256" key="2">
    <source>
        <dbReference type="ARBA" id="ARBA00022692"/>
    </source>
</evidence>
<dbReference type="EMBL" id="CZAF01000001">
    <property type="protein sequence ID" value="CUO38090.1"/>
    <property type="molecule type" value="Genomic_DNA"/>
</dbReference>
<evidence type="ECO:0000313" key="8">
    <source>
        <dbReference type="EMBL" id="CUO38090.1"/>
    </source>
</evidence>
<dbReference type="Pfam" id="PF00361">
    <property type="entry name" value="Proton_antipo_M"/>
    <property type="match status" value="1"/>
</dbReference>
<dbReference type="EMBL" id="QRJL01000004">
    <property type="protein sequence ID" value="RHH32136.1"/>
    <property type="molecule type" value="Genomic_DNA"/>
</dbReference>
<evidence type="ECO:0000313" key="19">
    <source>
        <dbReference type="Proteomes" id="UP000466952"/>
    </source>
</evidence>
<evidence type="ECO:0000313" key="18">
    <source>
        <dbReference type="Proteomes" id="UP000286114"/>
    </source>
</evidence>
<evidence type="ECO:0000313" key="9">
    <source>
        <dbReference type="EMBL" id="KAB4212314.1"/>
    </source>
</evidence>
<evidence type="ECO:0000313" key="14">
    <source>
        <dbReference type="Proteomes" id="UP000095614"/>
    </source>
</evidence>
<sequence length="479" mass="52892">MDYSQFLLLKEELSLILVIVILFVADLFMSPDAHKNDGKPVLNTMLPVVLLTIHTLITIVPGPVADAFGGMYHNQPIQSIVKSILSIGTLIVFLMAHEWMRRPDTAIKQGEFYILTLSTLLGMYFMISAGHFLMFFIGLETASIPMAALVAFDKYRHHSAEAGAKYILTALFSSGLLLYGLSLIYGTVGTLYFADIPARLTGDPLQIMAFVFFFSGMGFKISLVPFHLWTADVYEGAPSTVTAYLSVISKGSAAFVLMAILIKVFAPMVEQWQEVLYWVIIASITIANLFALRQQNLKRLMAFSSISQAGYIMLGVISGSAQGMTSLVYYVLIYMFANLAVFTVITIVALRAGKFTLEDYNGLYTTNPKLAFLMTLALFSLAGIPPFAGFFSKFFIFAAAFEGGFHLLVFIALINTIISLYYYLKIVKAMYINKSDEPIAAFRSDNYTRASLAICTLGIVVLSIASVVYQSIDKFSFGL</sequence>
<reference evidence="15 16" key="2">
    <citation type="submission" date="2018-08" db="EMBL/GenBank/DDBJ databases">
        <title>A genome reference for cultivated species of the human gut microbiota.</title>
        <authorList>
            <person name="Zou Y."/>
            <person name="Xue W."/>
            <person name="Luo G."/>
        </authorList>
    </citation>
    <scope>NUCLEOTIDE SEQUENCE [LARGE SCALE GENOMIC DNA]</scope>
    <source>
        <strain evidence="10 17">AF21-53</strain>
        <strain evidence="13 15">AM18-14LB</strain>
        <strain evidence="12 16">AM34-25</strain>
        <strain evidence="11 18">AM39-1</strain>
    </source>
</reference>
<reference evidence="8 14" key="1">
    <citation type="submission" date="2015-09" db="EMBL/GenBank/DDBJ databases">
        <authorList>
            <consortium name="Pathogen Informatics"/>
        </authorList>
    </citation>
    <scope>NUCLEOTIDE SEQUENCE [LARGE SCALE GENOMIC DNA]</scope>
    <source>
        <strain evidence="8 14">2789STDY5834847</strain>
    </source>
</reference>
<dbReference type="EMBL" id="QSHA01000008">
    <property type="protein sequence ID" value="RHB72318.1"/>
    <property type="molecule type" value="Genomic_DNA"/>
</dbReference>
<dbReference type="Proteomes" id="UP000466952">
    <property type="component" value="Unassembled WGS sequence"/>
</dbReference>
<dbReference type="AlphaFoldDB" id="A0A174EQ47"/>
<keyword evidence="5" id="KW-0813">Transport</keyword>
<keyword evidence="2 5" id="KW-0812">Transmembrane</keyword>
<dbReference type="OrthoDB" id="9811718at2"/>
<proteinExistence type="inferred from homology"/>
<evidence type="ECO:0000313" key="15">
    <source>
        <dbReference type="Proteomes" id="UP000283766"/>
    </source>
</evidence>
<dbReference type="GO" id="GO:0042773">
    <property type="term" value="P:ATP synthesis coupled electron transport"/>
    <property type="evidence" value="ECO:0007669"/>
    <property type="project" value="InterPro"/>
</dbReference>
<keyword evidence="3 5" id="KW-1133">Transmembrane helix</keyword>
<keyword evidence="5" id="KW-0520">NAD</keyword>
<dbReference type="InterPro" id="IPR010096">
    <property type="entry name" value="NADH-Q_OxRdtase_suN/2"/>
</dbReference>
<dbReference type="InterPro" id="IPR001750">
    <property type="entry name" value="ND/Mrp_TM"/>
</dbReference>
<evidence type="ECO:0000256" key="5">
    <source>
        <dbReference type="HAMAP-Rule" id="MF_00445"/>
    </source>
</evidence>
<feature type="domain" description="NADH:quinone oxidoreductase/Mrp antiporter transmembrane" evidence="7">
    <location>
        <begin position="129"/>
        <end position="419"/>
    </location>
</feature>
<feature type="transmembrane region" description="Helical" evidence="5">
    <location>
        <begin position="241"/>
        <end position="269"/>
    </location>
</feature>
<dbReference type="GO" id="GO:0050136">
    <property type="term" value="F:NADH dehydrogenase (quinone) (non-electrogenic) activity"/>
    <property type="evidence" value="ECO:0007669"/>
    <property type="project" value="UniProtKB-UniRule"/>
</dbReference>
<keyword evidence="5" id="KW-0874">Quinone</keyword>
<evidence type="ECO:0000256" key="4">
    <source>
        <dbReference type="ARBA" id="ARBA00023136"/>
    </source>
</evidence>
<feature type="transmembrane region" description="Helical" evidence="5">
    <location>
        <begin position="133"/>
        <end position="152"/>
    </location>
</feature>
<comment type="function">
    <text evidence="5">NDH-1 shuttles electrons from NADH, via FMN and iron-sulfur (Fe-S) centers, to quinones in the respiratory chain. The immediate electron acceptor for the enzyme in this species is believed to be a menaquinone. Couples the redox reaction to proton translocation (for every two electrons transferred, four hydrogen ions are translocated across the cytoplasmic membrane), and thus conserves the redox energy in a proton gradient.</text>
</comment>
<feature type="transmembrane region" description="Helical" evidence="5">
    <location>
        <begin position="394"/>
        <end position="424"/>
    </location>
</feature>
<dbReference type="EMBL" id="QSIF01000052">
    <property type="protein sequence ID" value="RHC71180.1"/>
    <property type="molecule type" value="Genomic_DNA"/>
</dbReference>
<feature type="transmembrane region" description="Helical" evidence="5">
    <location>
        <begin position="275"/>
        <end position="293"/>
    </location>
</feature>
<comment type="subcellular location">
    <subcellularLocation>
        <location evidence="5">Cell membrane</location>
        <topology evidence="5">Multi-pass membrane protein</topology>
    </subcellularLocation>
    <subcellularLocation>
        <location evidence="1">Endomembrane system</location>
        <topology evidence="1">Multi-pass membrane protein</topology>
    </subcellularLocation>
    <subcellularLocation>
        <location evidence="6">Membrane</location>
        <topology evidence="6">Multi-pass membrane protein</topology>
    </subcellularLocation>
</comment>
<keyword evidence="8" id="KW-0560">Oxidoreductase</keyword>
<dbReference type="PANTHER" id="PTHR22773">
    <property type="entry name" value="NADH DEHYDROGENASE"/>
    <property type="match status" value="1"/>
</dbReference>
<evidence type="ECO:0000313" key="10">
    <source>
        <dbReference type="EMBL" id="RGS57564.1"/>
    </source>
</evidence>
<feature type="transmembrane region" description="Helical" evidence="5">
    <location>
        <begin position="452"/>
        <end position="472"/>
    </location>
</feature>
<reference evidence="9 19" key="3">
    <citation type="journal article" date="2019" name="Nat. Med.">
        <title>A library of human gut bacterial isolates paired with longitudinal multiomics data enables mechanistic microbiome research.</title>
        <authorList>
            <person name="Poyet M."/>
            <person name="Groussin M."/>
            <person name="Gibbons S.M."/>
            <person name="Avila-Pacheco J."/>
            <person name="Jiang X."/>
            <person name="Kearney S.M."/>
            <person name="Perrotta A.R."/>
            <person name="Berdy B."/>
            <person name="Zhao S."/>
            <person name="Lieberman T.D."/>
            <person name="Swanson P.K."/>
            <person name="Smith M."/>
            <person name="Roesemann S."/>
            <person name="Alexander J.E."/>
            <person name="Rich S.A."/>
            <person name="Livny J."/>
            <person name="Vlamakis H."/>
            <person name="Clish C."/>
            <person name="Bullock K."/>
            <person name="Deik A."/>
            <person name="Scott J."/>
            <person name="Pierce K.A."/>
            <person name="Xavier R.J."/>
            <person name="Alm E.J."/>
        </authorList>
    </citation>
    <scope>NUCLEOTIDE SEQUENCE [LARGE SCALE GENOMIC DNA]</scope>
    <source>
        <strain evidence="9 19">BIOML-A11</strain>
    </source>
</reference>
<feature type="transmembrane region" description="Helical" evidence="5">
    <location>
        <begin position="205"/>
        <end position="229"/>
    </location>
</feature>
<dbReference type="Proteomes" id="UP000285283">
    <property type="component" value="Unassembled WGS sequence"/>
</dbReference>
<feature type="transmembrane region" description="Helical" evidence="5">
    <location>
        <begin position="80"/>
        <end position="100"/>
    </location>
</feature>
<dbReference type="Proteomes" id="UP000283766">
    <property type="component" value="Unassembled WGS sequence"/>
</dbReference>
<feature type="transmembrane region" description="Helical" evidence="5">
    <location>
        <begin position="300"/>
        <end position="321"/>
    </location>
</feature>
<dbReference type="GO" id="GO:0008137">
    <property type="term" value="F:NADH dehydrogenase (ubiquinone) activity"/>
    <property type="evidence" value="ECO:0007669"/>
    <property type="project" value="InterPro"/>
</dbReference>
<dbReference type="HAMAP" id="MF_00445">
    <property type="entry name" value="NDH1_NuoN_1"/>
    <property type="match status" value="1"/>
</dbReference>
<dbReference type="NCBIfam" id="TIGR01770">
    <property type="entry name" value="NDH_I_N"/>
    <property type="match status" value="1"/>
</dbReference>
<feature type="transmembrane region" description="Helical" evidence="5">
    <location>
        <begin position="12"/>
        <end position="29"/>
    </location>
</feature>
<protein>
    <recommendedName>
        <fullName evidence="5">NADH-quinone oxidoreductase subunit N</fullName>
        <ecNumber evidence="5">7.1.1.-</ecNumber>
    </recommendedName>
    <alternativeName>
        <fullName evidence="5">NADH dehydrogenase I subunit N</fullName>
    </alternativeName>
    <alternativeName>
        <fullName evidence="5">NDH-1 subunit N</fullName>
    </alternativeName>
</protein>
<evidence type="ECO:0000256" key="1">
    <source>
        <dbReference type="ARBA" id="ARBA00004127"/>
    </source>
</evidence>
<keyword evidence="4 5" id="KW-0472">Membrane</keyword>
<comment type="catalytic activity">
    <reaction evidence="5">
        <text>a quinone + NADH + 5 H(+)(in) = a quinol + NAD(+) + 4 H(+)(out)</text>
        <dbReference type="Rhea" id="RHEA:57888"/>
        <dbReference type="ChEBI" id="CHEBI:15378"/>
        <dbReference type="ChEBI" id="CHEBI:24646"/>
        <dbReference type="ChEBI" id="CHEBI:57540"/>
        <dbReference type="ChEBI" id="CHEBI:57945"/>
        <dbReference type="ChEBI" id="CHEBI:132124"/>
    </reaction>
</comment>
<gene>
    <name evidence="5 8" type="primary">nuoN</name>
    <name evidence="13" type="ORF">DW216_09110</name>
    <name evidence="12" type="ORF">DW831_19355</name>
    <name evidence="11" type="ORF">DW873_11910</name>
    <name evidence="10" type="ORF">DWX87_00820</name>
    <name evidence="8" type="ORF">ERS852462_00241</name>
    <name evidence="9" type="ORF">GAP55_11290</name>
</gene>
<organism evidence="8 14">
    <name type="scientific">Bacteroides uniformis</name>
    <dbReference type="NCBI Taxonomy" id="820"/>
    <lineage>
        <taxon>Bacteria</taxon>
        <taxon>Pseudomonadati</taxon>
        <taxon>Bacteroidota</taxon>
        <taxon>Bacteroidia</taxon>
        <taxon>Bacteroidales</taxon>
        <taxon>Bacteroidaceae</taxon>
        <taxon>Bacteroides</taxon>
    </lineage>
</organism>
<evidence type="ECO:0000259" key="7">
    <source>
        <dbReference type="Pfam" id="PF00361"/>
    </source>
</evidence>
<evidence type="ECO:0000313" key="11">
    <source>
        <dbReference type="EMBL" id="RHB72318.1"/>
    </source>
</evidence>
<feature type="transmembrane region" description="Helical" evidence="5">
    <location>
        <begin position="164"/>
        <end position="185"/>
    </location>
</feature>
<dbReference type="GO" id="GO:0048038">
    <property type="term" value="F:quinone binding"/>
    <property type="evidence" value="ECO:0007669"/>
    <property type="project" value="UniProtKB-KW"/>
</dbReference>
<dbReference type="Proteomes" id="UP000284514">
    <property type="component" value="Unassembled WGS sequence"/>
</dbReference>
<evidence type="ECO:0000256" key="3">
    <source>
        <dbReference type="ARBA" id="ARBA00022989"/>
    </source>
</evidence>
<feature type="transmembrane region" description="Helical" evidence="5">
    <location>
        <begin position="370"/>
        <end position="388"/>
    </location>
</feature>
<comment type="subunit">
    <text evidence="5">NDH-1 is composed of 14 different subunits. Subunits NuoA, H, J, K, L, M, N constitute the membrane sector of the complex.</text>
</comment>
<evidence type="ECO:0000313" key="13">
    <source>
        <dbReference type="EMBL" id="RHH32136.1"/>
    </source>
</evidence>
<accession>A0A174EQ47</accession>
<dbReference type="RefSeq" id="WP_005835210.1">
    <property type="nucleotide sequence ID" value="NZ_CAXSNS010000003.1"/>
</dbReference>
<dbReference type="EMBL" id="WCTR01000007">
    <property type="protein sequence ID" value="KAB4212314.1"/>
    <property type="molecule type" value="Genomic_DNA"/>
</dbReference>
<dbReference type="GO" id="GO:0012505">
    <property type="term" value="C:endomembrane system"/>
    <property type="evidence" value="ECO:0007669"/>
    <property type="project" value="UniProtKB-SubCell"/>
</dbReference>
<feature type="transmembrane region" description="Helical" evidence="5">
    <location>
        <begin position="327"/>
        <end position="350"/>
    </location>
</feature>
<evidence type="ECO:0000256" key="6">
    <source>
        <dbReference type="RuleBase" id="RU000320"/>
    </source>
</evidence>
<dbReference type="GO" id="GO:0005886">
    <property type="term" value="C:plasma membrane"/>
    <property type="evidence" value="ECO:0007669"/>
    <property type="project" value="UniProtKB-SubCell"/>
</dbReference>
<comment type="similarity">
    <text evidence="5">Belongs to the complex I subunit 2 family.</text>
</comment>
<dbReference type="EC" id="7.1.1.-" evidence="5"/>